<dbReference type="AlphaFoldDB" id="A0A372M8R0"/>
<organism evidence="3 4">
    <name type="scientific">Streptomyces triticagri</name>
    <dbReference type="NCBI Taxonomy" id="2293568"/>
    <lineage>
        <taxon>Bacteria</taxon>
        <taxon>Bacillati</taxon>
        <taxon>Actinomycetota</taxon>
        <taxon>Actinomycetes</taxon>
        <taxon>Kitasatosporales</taxon>
        <taxon>Streptomycetaceae</taxon>
        <taxon>Streptomyces</taxon>
    </lineage>
</organism>
<evidence type="ECO:0000313" key="4">
    <source>
        <dbReference type="Proteomes" id="UP000263094"/>
    </source>
</evidence>
<feature type="region of interest" description="Disordered" evidence="1">
    <location>
        <begin position="178"/>
        <end position="275"/>
    </location>
</feature>
<evidence type="ECO:0000313" key="3">
    <source>
        <dbReference type="EMBL" id="RFU86990.1"/>
    </source>
</evidence>
<dbReference type="OrthoDB" id="4350636at2"/>
<keyword evidence="4" id="KW-1185">Reference proteome</keyword>
<feature type="compositionally biased region" description="Low complexity" evidence="1">
    <location>
        <begin position="192"/>
        <end position="212"/>
    </location>
</feature>
<dbReference type="EMBL" id="QUAK01000049">
    <property type="protein sequence ID" value="RFU86990.1"/>
    <property type="molecule type" value="Genomic_DNA"/>
</dbReference>
<gene>
    <name evidence="3" type="ORF">DY218_09160</name>
</gene>
<evidence type="ECO:0000256" key="2">
    <source>
        <dbReference type="SAM" id="Phobius"/>
    </source>
</evidence>
<sequence length="275" mass="29603">MDAGEVVLTVLALIMVLLFTLGVVATVKAVRAAKRSVDRTVHQARRTFEDTTLRAQSLAQPGPAGAAAQLRLKLRTSMRATQDALEAGVEDDASLQESLALFERLSRHGHELEAELQRVQRDPDRTRLGERIPELTERTDRITDAADSLRWAARDRASRFARDELDGLDAEIRMESGALRHWTEAEPSEGRPSSAASSSAAATPAPAPASASTPPPVSWPEPTLVDGPGAAEQTWPHGASAADPEDGGEEPKAISPSRPPVQHPWQKSARPESTT</sequence>
<reference evidence="3 4" key="1">
    <citation type="submission" date="2018-08" db="EMBL/GenBank/DDBJ databases">
        <title>Isolation, diversity and antifungal activity of Actinobacteria from wheat.</title>
        <authorList>
            <person name="Han C."/>
        </authorList>
    </citation>
    <scope>NUCLEOTIDE SEQUENCE [LARGE SCALE GENOMIC DNA]</scope>
    <source>
        <strain evidence="3 4">NEAU-YY421</strain>
    </source>
</reference>
<feature type="transmembrane region" description="Helical" evidence="2">
    <location>
        <begin position="6"/>
        <end position="27"/>
    </location>
</feature>
<keyword evidence="2" id="KW-0472">Membrane</keyword>
<dbReference type="RefSeq" id="WP_128555425.1">
    <property type="nucleotide sequence ID" value="NZ_QUAK01000049.1"/>
</dbReference>
<name>A0A372M8R0_9ACTN</name>
<evidence type="ECO:0000256" key="1">
    <source>
        <dbReference type="SAM" id="MobiDB-lite"/>
    </source>
</evidence>
<comment type="caution">
    <text evidence="3">The sequence shown here is derived from an EMBL/GenBank/DDBJ whole genome shotgun (WGS) entry which is preliminary data.</text>
</comment>
<accession>A0A372M8R0</accession>
<keyword evidence="2" id="KW-1133">Transmembrane helix</keyword>
<keyword evidence="2" id="KW-0812">Transmembrane</keyword>
<protein>
    <recommendedName>
        <fullName evidence="5">Secreted protein</fullName>
    </recommendedName>
</protein>
<evidence type="ECO:0008006" key="5">
    <source>
        <dbReference type="Google" id="ProtNLM"/>
    </source>
</evidence>
<proteinExistence type="predicted"/>
<dbReference type="Proteomes" id="UP000263094">
    <property type="component" value="Unassembled WGS sequence"/>
</dbReference>